<dbReference type="OrthoDB" id="178137at2157"/>
<dbReference type="STRING" id="1227499.C493_00795"/>
<keyword evidence="2" id="KW-1133">Transmembrane helix</keyword>
<feature type="compositionally biased region" description="Low complexity" evidence="1">
    <location>
        <begin position="109"/>
        <end position="126"/>
    </location>
</feature>
<evidence type="ECO:0000256" key="1">
    <source>
        <dbReference type="SAM" id="MobiDB-lite"/>
    </source>
</evidence>
<keyword evidence="4" id="KW-1185">Reference proteome</keyword>
<dbReference type="eggNOG" id="arCOG03730">
    <property type="taxonomic scope" value="Archaea"/>
</dbReference>
<feature type="compositionally biased region" description="Acidic residues" evidence="1">
    <location>
        <begin position="437"/>
        <end position="452"/>
    </location>
</feature>
<organism evidence="3 4">
    <name type="scientific">Natronolimnohabitans innermongolicus JCM 12255</name>
    <dbReference type="NCBI Taxonomy" id="1227499"/>
    <lineage>
        <taxon>Archaea</taxon>
        <taxon>Methanobacteriati</taxon>
        <taxon>Methanobacteriota</taxon>
        <taxon>Stenosarchaea group</taxon>
        <taxon>Halobacteria</taxon>
        <taxon>Halobacteriales</taxon>
        <taxon>Natrialbaceae</taxon>
        <taxon>Natronolimnohabitans</taxon>
    </lineage>
</organism>
<evidence type="ECO:0000313" key="3">
    <source>
        <dbReference type="EMBL" id="ELY62108.1"/>
    </source>
</evidence>
<name>L9XN86_9EURY</name>
<keyword evidence="2" id="KW-0472">Membrane</keyword>
<feature type="compositionally biased region" description="Polar residues" evidence="1">
    <location>
        <begin position="335"/>
        <end position="351"/>
    </location>
</feature>
<dbReference type="RefSeq" id="WP_007257473.1">
    <property type="nucleotide sequence ID" value="NZ_AOHZ01000003.1"/>
</dbReference>
<feature type="compositionally biased region" description="Basic and acidic residues" evidence="1">
    <location>
        <begin position="204"/>
        <end position="217"/>
    </location>
</feature>
<comment type="caution">
    <text evidence="3">The sequence shown here is derived from an EMBL/GenBank/DDBJ whole genome shotgun (WGS) entry which is preliminary data.</text>
</comment>
<gene>
    <name evidence="3" type="ORF">C493_00795</name>
</gene>
<feature type="compositionally biased region" description="Acidic residues" evidence="1">
    <location>
        <begin position="401"/>
        <end position="428"/>
    </location>
</feature>
<proteinExistence type="predicted"/>
<feature type="region of interest" description="Disordered" evidence="1">
    <location>
        <begin position="64"/>
        <end position="265"/>
    </location>
</feature>
<keyword evidence="2" id="KW-0812">Transmembrane</keyword>
<dbReference type="EMBL" id="AOHZ01000003">
    <property type="protein sequence ID" value="ELY62108.1"/>
    <property type="molecule type" value="Genomic_DNA"/>
</dbReference>
<feature type="region of interest" description="Disordered" evidence="1">
    <location>
        <begin position="281"/>
        <end position="492"/>
    </location>
</feature>
<protein>
    <submittedName>
        <fullName evidence="3">ATPase AAA</fullName>
    </submittedName>
</protein>
<reference evidence="3 4" key="1">
    <citation type="journal article" date="2014" name="PLoS Genet.">
        <title>Phylogenetically driven sequencing of extremely halophilic archaea reveals strategies for static and dynamic osmo-response.</title>
        <authorList>
            <person name="Becker E.A."/>
            <person name="Seitzer P.M."/>
            <person name="Tritt A."/>
            <person name="Larsen D."/>
            <person name="Krusor M."/>
            <person name="Yao A.I."/>
            <person name="Wu D."/>
            <person name="Madern D."/>
            <person name="Eisen J.A."/>
            <person name="Darling A.E."/>
            <person name="Facciotti M.T."/>
        </authorList>
    </citation>
    <scope>NUCLEOTIDE SEQUENCE [LARGE SCALE GENOMIC DNA]</scope>
    <source>
        <strain evidence="3 4">JCM 12255</strain>
    </source>
</reference>
<sequence>MVEVDVQLLGGAAVTVFLALLFFGVVVMWDVALALRSVGDKIDKLEDSVDGDLTDINHTLDGISNAPGGGGGGTQLHLSSGTISSGPTAGQTQQPPQAGPSQRDASGPQHQTQSPNQQQAVQQPRQRGADDGERQPAANAVGPRESEFGPEPEPQSDPRRDPATAGVEGSETDESAEQAVDAAAAAAASDVAGHDATNDDGESPDDRDGSESERDDGSSSDAEAGTEPAASASEPGADADADAIAESAHPAAERNRGRFVTSPDRTAWYAVDLDHEALRESEPAIAGELPDGSVSVDDADVIAAGPAGSGDISTESGAIASSVETPADAEPTADAEQSASATATDLESEQSGADAETGPEAFAFDEDGTAVATDTDADPSPDGDETKTESPETAEVAATTAEDDAEDHGEPLEDIEDQDVEEHEDIEPDTALVPDAETGDEDVEPSGEDIVPDDGSSVDTDDESGREPDFEPEAEPSLGGAVTPFEFDAESDDEEISVAEAVETINEDAPAPELSSHTFDVSADVYGREDGSDADTDDALEGETGTEDTVLTFEFEDTVDISGSTKRLLQYQMRSFADQEETPDADVSIGQHRIVIEIHDSDGNAVTRWNEAAVSIIDRTLYLSDNSSEDN</sequence>
<feature type="compositionally biased region" description="Low complexity" evidence="1">
    <location>
        <begin position="177"/>
        <end position="191"/>
    </location>
</feature>
<dbReference type="Proteomes" id="UP000011602">
    <property type="component" value="Unassembled WGS sequence"/>
</dbReference>
<feature type="transmembrane region" description="Helical" evidence="2">
    <location>
        <begin position="12"/>
        <end position="35"/>
    </location>
</feature>
<accession>L9XN86</accession>
<evidence type="ECO:0000256" key="2">
    <source>
        <dbReference type="SAM" id="Phobius"/>
    </source>
</evidence>
<dbReference type="AlphaFoldDB" id="L9XN86"/>
<evidence type="ECO:0000313" key="4">
    <source>
        <dbReference type="Proteomes" id="UP000011602"/>
    </source>
</evidence>
<feature type="compositionally biased region" description="Low complexity" evidence="1">
    <location>
        <begin position="85"/>
        <end position="102"/>
    </location>
</feature>